<accession>A0A166PSM6</accession>
<evidence type="ECO:0000313" key="3">
    <source>
        <dbReference type="EMBL" id="KZP26431.1"/>
    </source>
</evidence>
<name>A0A166PSM6_9AGAM</name>
<protein>
    <submittedName>
        <fullName evidence="2">Uncharacterized protein</fullName>
    </submittedName>
</protein>
<keyword evidence="4" id="KW-1185">Reference proteome</keyword>
<evidence type="ECO:0000313" key="4">
    <source>
        <dbReference type="Proteomes" id="UP000076532"/>
    </source>
</evidence>
<evidence type="ECO:0000313" key="2">
    <source>
        <dbReference type="EMBL" id="KZP26405.1"/>
    </source>
</evidence>
<gene>
    <name evidence="2" type="ORF">FIBSPDRAFT_887204</name>
    <name evidence="3" type="ORF">FIBSPDRAFT_887228</name>
    <name evidence="1" type="ORF">FIBSPDRAFT_902325</name>
</gene>
<proteinExistence type="predicted"/>
<dbReference type="AlphaFoldDB" id="A0A166PSM6"/>
<dbReference type="EMBL" id="KV417762">
    <property type="protein sequence ID" value="KZP07090.1"/>
    <property type="molecule type" value="Genomic_DNA"/>
</dbReference>
<reference evidence="2 4" key="1">
    <citation type="journal article" date="2016" name="Mol. Biol. Evol.">
        <title>Comparative Genomics of Early-Diverging Mushroom-Forming Fungi Provides Insights into the Origins of Lignocellulose Decay Capabilities.</title>
        <authorList>
            <person name="Nagy L.G."/>
            <person name="Riley R."/>
            <person name="Tritt A."/>
            <person name="Adam C."/>
            <person name="Daum C."/>
            <person name="Floudas D."/>
            <person name="Sun H."/>
            <person name="Yadav J.S."/>
            <person name="Pangilinan J."/>
            <person name="Larsson K.H."/>
            <person name="Matsuura K."/>
            <person name="Barry K."/>
            <person name="Labutti K."/>
            <person name="Kuo R."/>
            <person name="Ohm R.A."/>
            <person name="Bhattacharya S.S."/>
            <person name="Shirouzu T."/>
            <person name="Yoshinaga Y."/>
            <person name="Martin F.M."/>
            <person name="Grigoriev I.V."/>
            <person name="Hibbett D.S."/>
        </authorList>
    </citation>
    <scope>NUCLEOTIDE SEQUENCE [LARGE SCALE GENOMIC DNA]</scope>
    <source>
        <strain evidence="2 4">CBS 109695</strain>
    </source>
</reference>
<dbReference type="EMBL" id="KV417514">
    <property type="protein sequence ID" value="KZP26431.1"/>
    <property type="molecule type" value="Genomic_DNA"/>
</dbReference>
<sequence>MKSIRISKRQPDDPQITSHLVLSRYHNLALWRLTVTVNVFPPGSFQSALMSAHEQVLPLYDKLSPPLFKAAVVEGGAKWCCTTNSVQTKITLDAISKTVSGFPFSYPPTRDPNWESREGMDLRLSSKRSATPRKIRPYLPHPKADVRRRTPGYASVGNYVIIELHKGGRRLELQRAMFAPPCSHCMGAAVL</sequence>
<dbReference type="Proteomes" id="UP000076532">
    <property type="component" value="Unassembled WGS sequence"/>
</dbReference>
<evidence type="ECO:0000313" key="1">
    <source>
        <dbReference type="EMBL" id="KZP07090.1"/>
    </source>
</evidence>
<dbReference type="EMBL" id="KV417514">
    <property type="protein sequence ID" value="KZP26405.1"/>
    <property type="molecule type" value="Genomic_DNA"/>
</dbReference>
<organism evidence="2 4">
    <name type="scientific">Athelia psychrophila</name>
    <dbReference type="NCBI Taxonomy" id="1759441"/>
    <lineage>
        <taxon>Eukaryota</taxon>
        <taxon>Fungi</taxon>
        <taxon>Dikarya</taxon>
        <taxon>Basidiomycota</taxon>
        <taxon>Agaricomycotina</taxon>
        <taxon>Agaricomycetes</taxon>
        <taxon>Agaricomycetidae</taxon>
        <taxon>Atheliales</taxon>
        <taxon>Atheliaceae</taxon>
        <taxon>Athelia</taxon>
    </lineage>
</organism>